<name>X1HMP8_9ZZZZ</name>
<sequence length="76" mass="8944">MNLESNEDNTRFPSQNKEDERPNAESERTTGSRARFHESDDETESEDVTEPTPRWREARHLDIEKPESSTELETEH</sequence>
<reference evidence="2" key="1">
    <citation type="journal article" date="2014" name="Front. Microbiol.">
        <title>High frequency of phylogenetically diverse reductive dehalogenase-homologous genes in deep subseafloor sedimentary metagenomes.</title>
        <authorList>
            <person name="Kawai M."/>
            <person name="Futagami T."/>
            <person name="Toyoda A."/>
            <person name="Takaki Y."/>
            <person name="Nishi S."/>
            <person name="Hori S."/>
            <person name="Arai W."/>
            <person name="Tsubouchi T."/>
            <person name="Morono Y."/>
            <person name="Uchiyama I."/>
            <person name="Ito T."/>
            <person name="Fujiyama A."/>
            <person name="Inagaki F."/>
            <person name="Takami H."/>
        </authorList>
    </citation>
    <scope>NUCLEOTIDE SEQUENCE</scope>
    <source>
        <strain evidence="2">Expedition CK06-06</strain>
    </source>
</reference>
<feature type="region of interest" description="Disordered" evidence="1">
    <location>
        <begin position="1"/>
        <end position="76"/>
    </location>
</feature>
<dbReference type="AlphaFoldDB" id="X1HMP8"/>
<feature type="compositionally biased region" description="Acidic residues" evidence="1">
    <location>
        <begin position="39"/>
        <end position="49"/>
    </location>
</feature>
<proteinExistence type="predicted"/>
<protein>
    <submittedName>
        <fullName evidence="2">Uncharacterized protein</fullName>
    </submittedName>
</protein>
<accession>X1HMP8</accession>
<dbReference type="EMBL" id="BARU01016999">
    <property type="protein sequence ID" value="GAH55104.1"/>
    <property type="molecule type" value="Genomic_DNA"/>
</dbReference>
<organism evidence="2">
    <name type="scientific">marine sediment metagenome</name>
    <dbReference type="NCBI Taxonomy" id="412755"/>
    <lineage>
        <taxon>unclassified sequences</taxon>
        <taxon>metagenomes</taxon>
        <taxon>ecological metagenomes</taxon>
    </lineage>
</organism>
<gene>
    <name evidence="2" type="ORF">S03H2_28220</name>
</gene>
<feature type="compositionally biased region" description="Basic and acidic residues" evidence="1">
    <location>
        <begin position="16"/>
        <end position="38"/>
    </location>
</feature>
<comment type="caution">
    <text evidence="2">The sequence shown here is derived from an EMBL/GenBank/DDBJ whole genome shotgun (WGS) entry which is preliminary data.</text>
</comment>
<evidence type="ECO:0000313" key="2">
    <source>
        <dbReference type="EMBL" id="GAH55104.1"/>
    </source>
</evidence>
<feature type="non-terminal residue" evidence="2">
    <location>
        <position position="76"/>
    </location>
</feature>
<feature type="compositionally biased region" description="Basic and acidic residues" evidence="1">
    <location>
        <begin position="53"/>
        <end position="76"/>
    </location>
</feature>
<evidence type="ECO:0000256" key="1">
    <source>
        <dbReference type="SAM" id="MobiDB-lite"/>
    </source>
</evidence>